<organism evidence="1 2">
    <name type="scientific">Babjeviella inositovora NRRL Y-12698</name>
    <dbReference type="NCBI Taxonomy" id="984486"/>
    <lineage>
        <taxon>Eukaryota</taxon>
        <taxon>Fungi</taxon>
        <taxon>Dikarya</taxon>
        <taxon>Ascomycota</taxon>
        <taxon>Saccharomycotina</taxon>
        <taxon>Pichiomycetes</taxon>
        <taxon>Serinales incertae sedis</taxon>
        <taxon>Babjeviella</taxon>
    </lineage>
</organism>
<gene>
    <name evidence="1" type="ORF">BABINDRAFT_108538</name>
</gene>
<dbReference type="EMBL" id="KV454427">
    <property type="protein sequence ID" value="ODQ81527.1"/>
    <property type="molecule type" value="Genomic_DNA"/>
</dbReference>
<dbReference type="RefSeq" id="XP_018986855.1">
    <property type="nucleotide sequence ID" value="XM_019126799.1"/>
</dbReference>
<name>A0A1E3QWZ9_9ASCO</name>
<reference evidence="2" key="1">
    <citation type="submission" date="2016-05" db="EMBL/GenBank/DDBJ databases">
        <title>Comparative genomics of biotechnologically important yeasts.</title>
        <authorList>
            <consortium name="DOE Joint Genome Institute"/>
            <person name="Riley R."/>
            <person name="Haridas S."/>
            <person name="Wolfe K.H."/>
            <person name="Lopes M.R."/>
            <person name="Hittinger C.T."/>
            <person name="Goker M."/>
            <person name="Salamov A."/>
            <person name="Wisecaver J."/>
            <person name="Long T.M."/>
            <person name="Aerts A.L."/>
            <person name="Barry K."/>
            <person name="Choi C."/>
            <person name="Clum A."/>
            <person name="Coughlan A.Y."/>
            <person name="Deshpande S."/>
            <person name="Douglass A.P."/>
            <person name="Hanson S.J."/>
            <person name="Klenk H.-P."/>
            <person name="Labutti K."/>
            <person name="Lapidus A."/>
            <person name="Lindquist E."/>
            <person name="Lipzen A."/>
            <person name="Meier-Kolthoff J.P."/>
            <person name="Ohm R.A."/>
            <person name="Otillar R.P."/>
            <person name="Pangilinan J."/>
            <person name="Peng Y."/>
            <person name="Rokas A."/>
            <person name="Rosa C.A."/>
            <person name="Scheuner C."/>
            <person name="Sibirny A.A."/>
            <person name="Slot J.C."/>
            <person name="Stielow J.B."/>
            <person name="Sun H."/>
            <person name="Kurtzman C.P."/>
            <person name="Blackwell M."/>
            <person name="Grigoriev I.V."/>
            <person name="Jeffries T.W."/>
        </authorList>
    </citation>
    <scope>NUCLEOTIDE SEQUENCE [LARGE SCALE GENOMIC DNA]</scope>
    <source>
        <strain evidence="2">NRRL Y-12698</strain>
    </source>
</reference>
<keyword evidence="2" id="KW-1185">Reference proteome</keyword>
<evidence type="ECO:0000313" key="2">
    <source>
        <dbReference type="Proteomes" id="UP000094336"/>
    </source>
</evidence>
<dbReference type="Proteomes" id="UP000094336">
    <property type="component" value="Unassembled WGS sequence"/>
</dbReference>
<accession>A0A1E3QWZ9</accession>
<sequence length="88" mass="10307">MHESLTGFPRKGGSMLHLWTTDIIQLMGNWTQTYQQFYGLEIQGPRYIEYASQLAKAGNRKSMVKRTYCSEVMQSYIKEQDPYFVLDT</sequence>
<dbReference type="GeneID" id="30144653"/>
<proteinExistence type="predicted"/>
<protein>
    <submittedName>
        <fullName evidence="1">Uncharacterized protein</fullName>
    </submittedName>
</protein>
<dbReference type="AlphaFoldDB" id="A0A1E3QWZ9"/>
<evidence type="ECO:0000313" key="1">
    <source>
        <dbReference type="EMBL" id="ODQ81527.1"/>
    </source>
</evidence>